<keyword evidence="6" id="KW-1133">Transmembrane helix</keyword>
<proteinExistence type="predicted"/>
<feature type="compositionally biased region" description="Basic and acidic residues" evidence="5">
    <location>
        <begin position="76"/>
        <end position="86"/>
    </location>
</feature>
<feature type="region of interest" description="Disordered" evidence="5">
    <location>
        <begin position="1"/>
        <end position="31"/>
    </location>
</feature>
<keyword evidence="6" id="KW-0472">Membrane</keyword>
<dbReference type="PANTHER" id="PTHR21328">
    <property type="entry name" value="POLY ADP-RIBOSE POLYMERASE FAMILY, MEMBER PARP"/>
    <property type="match status" value="1"/>
</dbReference>
<dbReference type="EMBL" id="GL832960">
    <property type="protein sequence ID" value="EGD82364.1"/>
    <property type="molecule type" value="Genomic_DNA"/>
</dbReference>
<reference evidence="8" key="1">
    <citation type="submission" date="2009-08" db="EMBL/GenBank/DDBJ databases">
        <title>Annotation of Salpingoeca rosetta.</title>
        <authorList>
            <consortium name="The Broad Institute Genome Sequencing Platform"/>
            <person name="Russ C."/>
            <person name="Cuomo C."/>
            <person name="Burger G."/>
            <person name="Gray M.W."/>
            <person name="Holland P.W.H."/>
            <person name="King N."/>
            <person name="Lang F.B.F."/>
            <person name="Roger A.J."/>
            <person name="Ruiz-Trillo I."/>
            <person name="Young S.K."/>
            <person name="Zeng Q."/>
            <person name="Gargeya S."/>
            <person name="Alvarado L."/>
            <person name="Berlin A."/>
            <person name="Chapman S.B."/>
            <person name="Chen Z."/>
            <person name="Freedman E."/>
            <person name="Gellesch M."/>
            <person name="Goldberg J."/>
            <person name="Griggs A."/>
            <person name="Gujja S."/>
            <person name="Heilman E."/>
            <person name="Heiman D."/>
            <person name="Howarth C."/>
            <person name="Mehta T."/>
            <person name="Neiman D."/>
            <person name="Pearson M."/>
            <person name="Roberts A."/>
            <person name="Saif S."/>
            <person name="Shea T."/>
            <person name="Shenoy N."/>
            <person name="Sisk P."/>
            <person name="Stolte C."/>
            <person name="Sykes S."/>
            <person name="White J."/>
            <person name="Yandava C."/>
            <person name="Haas B."/>
            <person name="Nusbaum C."/>
            <person name="Birren B."/>
        </authorList>
    </citation>
    <scope>NUCLEOTIDE SEQUENCE [LARGE SCALE GENOMIC DNA]</scope>
    <source>
        <strain evidence="8">ATCC 50818</strain>
    </source>
</reference>
<dbReference type="Gene3D" id="3.90.228.10">
    <property type="match status" value="1"/>
</dbReference>
<keyword evidence="1" id="KW-0328">Glycosyltransferase</keyword>
<keyword evidence="2" id="KW-0808">Transferase</keyword>
<evidence type="ECO:0000256" key="4">
    <source>
        <dbReference type="ARBA" id="ARBA00023027"/>
    </source>
</evidence>
<evidence type="ECO:0000256" key="1">
    <source>
        <dbReference type="ARBA" id="ARBA00022676"/>
    </source>
</evidence>
<keyword evidence="6" id="KW-0812">Transmembrane</keyword>
<sequence length="272" mass="30193">MPHHHTNQHHKHQHQQHKHKQHHGRGKEQPKHEGVDAVLLLSLYFATASGRHHDLVKPFPPMGHPAPGTAAATSTPHDRKRDADAAEQKDFDTLLSTLTNATSVRDHCAAPFISWMRHRIRLQPCPPSSLPDLVAQQLKQVKAKVACFHVQRCPSDAWLQLQHEHGTTVALHGTKMEHLYSILNHGFCGALNKTALFGPGTYCATDMSVCQMFSPTSKVPPGLAPHVGSRLSHKHEQATLKVKVLRLLRQHGFAIAVAAYAVFLALSAWFAR</sequence>
<dbReference type="Proteomes" id="UP000007799">
    <property type="component" value="Unassembled WGS sequence"/>
</dbReference>
<keyword evidence="4" id="KW-0520">NAD</keyword>
<evidence type="ECO:0000256" key="2">
    <source>
        <dbReference type="ARBA" id="ARBA00022679"/>
    </source>
</evidence>
<dbReference type="SUPFAM" id="SSF56399">
    <property type="entry name" value="ADP-ribosylation"/>
    <property type="match status" value="1"/>
</dbReference>
<dbReference type="STRING" id="946362.F2U420"/>
<dbReference type="GO" id="GO:0016779">
    <property type="term" value="F:nucleotidyltransferase activity"/>
    <property type="evidence" value="ECO:0007669"/>
    <property type="project" value="UniProtKB-KW"/>
</dbReference>
<evidence type="ECO:0000313" key="8">
    <source>
        <dbReference type="EMBL" id="EGD82364.1"/>
    </source>
</evidence>
<feature type="domain" description="PARP catalytic" evidence="7">
    <location>
        <begin position="157"/>
        <end position="217"/>
    </location>
</feature>
<feature type="compositionally biased region" description="Basic residues" evidence="5">
    <location>
        <begin position="1"/>
        <end position="25"/>
    </location>
</feature>
<dbReference type="Pfam" id="PF00644">
    <property type="entry name" value="PARP"/>
    <property type="match status" value="1"/>
</dbReference>
<dbReference type="InterPro" id="IPR051838">
    <property type="entry name" value="ARTD_PARP"/>
</dbReference>
<name>F2U420_SALR5</name>
<evidence type="ECO:0000256" key="6">
    <source>
        <dbReference type="SAM" id="Phobius"/>
    </source>
</evidence>
<dbReference type="InParanoid" id="F2U420"/>
<evidence type="ECO:0000256" key="5">
    <source>
        <dbReference type="SAM" id="MobiDB-lite"/>
    </source>
</evidence>
<dbReference type="GO" id="GO:0003950">
    <property type="term" value="F:NAD+ poly-ADP-ribosyltransferase activity"/>
    <property type="evidence" value="ECO:0007669"/>
    <property type="project" value="InterPro"/>
</dbReference>
<feature type="compositionally biased region" description="Low complexity" evidence="5">
    <location>
        <begin position="65"/>
        <end position="75"/>
    </location>
</feature>
<dbReference type="RefSeq" id="XP_004996547.1">
    <property type="nucleotide sequence ID" value="XM_004996490.1"/>
</dbReference>
<dbReference type="OrthoDB" id="19501at2759"/>
<accession>F2U420</accession>
<dbReference type="GeneID" id="16077138"/>
<dbReference type="AlphaFoldDB" id="F2U420"/>
<keyword evidence="3" id="KW-0548">Nucleotidyltransferase</keyword>
<feature type="transmembrane region" description="Helical" evidence="6">
    <location>
        <begin position="253"/>
        <end position="271"/>
    </location>
</feature>
<evidence type="ECO:0000313" key="9">
    <source>
        <dbReference type="Proteomes" id="UP000007799"/>
    </source>
</evidence>
<keyword evidence="9" id="KW-1185">Reference proteome</keyword>
<dbReference type="InterPro" id="IPR012317">
    <property type="entry name" value="Poly(ADP-ribose)pol_cat_dom"/>
</dbReference>
<evidence type="ECO:0000256" key="3">
    <source>
        <dbReference type="ARBA" id="ARBA00022695"/>
    </source>
</evidence>
<gene>
    <name evidence="8" type="ORF">PTSG_03031</name>
</gene>
<organism evidence="9">
    <name type="scientific">Salpingoeca rosetta (strain ATCC 50818 / BSB-021)</name>
    <dbReference type="NCBI Taxonomy" id="946362"/>
    <lineage>
        <taxon>Eukaryota</taxon>
        <taxon>Choanoflagellata</taxon>
        <taxon>Craspedida</taxon>
        <taxon>Salpingoecidae</taxon>
        <taxon>Salpingoeca</taxon>
    </lineage>
</organism>
<evidence type="ECO:0000259" key="7">
    <source>
        <dbReference type="Pfam" id="PF00644"/>
    </source>
</evidence>
<dbReference type="KEGG" id="sre:PTSG_03031"/>
<protein>
    <recommendedName>
        <fullName evidence="7">PARP catalytic domain-containing protein</fullName>
    </recommendedName>
</protein>
<feature type="region of interest" description="Disordered" evidence="5">
    <location>
        <begin position="56"/>
        <end position="86"/>
    </location>
</feature>